<dbReference type="GO" id="GO:0002181">
    <property type="term" value="P:cytoplasmic translation"/>
    <property type="evidence" value="ECO:0007669"/>
    <property type="project" value="TreeGrafter"/>
</dbReference>
<dbReference type="GO" id="GO:0022625">
    <property type="term" value="C:cytosolic large ribosomal subunit"/>
    <property type="evidence" value="ECO:0007669"/>
    <property type="project" value="TreeGrafter"/>
</dbReference>
<accession>L9L5V9</accession>
<dbReference type="GO" id="GO:0000027">
    <property type="term" value="P:ribosomal large subunit assembly"/>
    <property type="evidence" value="ECO:0007669"/>
    <property type="project" value="TreeGrafter"/>
</dbReference>
<dbReference type="GO" id="GO:0003723">
    <property type="term" value="F:RNA binding"/>
    <property type="evidence" value="ECO:0007669"/>
    <property type="project" value="TreeGrafter"/>
</dbReference>
<dbReference type="STRING" id="246437.L9L5V9"/>
<reference evidence="2" key="1">
    <citation type="submission" date="2012-07" db="EMBL/GenBank/DDBJ databases">
        <title>Genome of the Chinese tree shrew, a rising model animal genetically related to primates.</title>
        <authorList>
            <person name="Zhang G."/>
            <person name="Fan Y."/>
            <person name="Yao Y."/>
            <person name="Huang Z."/>
        </authorList>
    </citation>
    <scope>NUCLEOTIDE SEQUENCE [LARGE SCALE GENOMIC DNA]</scope>
</reference>
<dbReference type="AlphaFoldDB" id="L9L5V9"/>
<keyword evidence="2" id="KW-1185">Reference proteome</keyword>
<sequence length="111" mass="12861">MIILIGCHRGKTHWKFVIAASTKIDIGKVKTPKHLIDAYFKEKKLQKPRHQQGEIFNTEKEKYKITELHKVDQKAVDLQILPKIKAVPQLQGYLRSVFALTNGVYPHKLVF</sequence>
<dbReference type="PANTHER" id="PTHR10715:SF0">
    <property type="entry name" value="LARGE RIBOSOMAL SUBUNIT PROTEIN EL6"/>
    <property type="match status" value="1"/>
</dbReference>
<name>L9L5V9_TUPCH</name>
<dbReference type="PANTHER" id="PTHR10715">
    <property type="entry name" value="60S RIBOSOMAL PROTEIN L6"/>
    <property type="match status" value="1"/>
</dbReference>
<evidence type="ECO:0000313" key="1">
    <source>
        <dbReference type="EMBL" id="ELW70089.1"/>
    </source>
</evidence>
<dbReference type="EMBL" id="KB320506">
    <property type="protein sequence ID" value="ELW70089.1"/>
    <property type="molecule type" value="Genomic_DNA"/>
</dbReference>
<dbReference type="InParanoid" id="L9L5V9"/>
<reference evidence="2" key="2">
    <citation type="journal article" date="2013" name="Nat. Commun.">
        <title>Genome of the Chinese tree shrew.</title>
        <authorList>
            <person name="Fan Y."/>
            <person name="Huang Z.Y."/>
            <person name="Cao C.C."/>
            <person name="Chen C.S."/>
            <person name="Chen Y.X."/>
            <person name="Fan D.D."/>
            <person name="He J."/>
            <person name="Hou H.L."/>
            <person name="Hu L."/>
            <person name="Hu X.T."/>
            <person name="Jiang X.T."/>
            <person name="Lai R."/>
            <person name="Lang Y.S."/>
            <person name="Liang B."/>
            <person name="Liao S.G."/>
            <person name="Mu D."/>
            <person name="Ma Y.Y."/>
            <person name="Niu Y.Y."/>
            <person name="Sun X.Q."/>
            <person name="Xia J.Q."/>
            <person name="Xiao J."/>
            <person name="Xiong Z.Q."/>
            <person name="Xu L."/>
            <person name="Yang L."/>
            <person name="Zhang Y."/>
            <person name="Zhao W."/>
            <person name="Zhao X.D."/>
            <person name="Zheng Y.T."/>
            <person name="Zhou J.M."/>
            <person name="Zhu Y.B."/>
            <person name="Zhang G.J."/>
            <person name="Wang J."/>
            <person name="Yao Y.G."/>
        </authorList>
    </citation>
    <scope>NUCLEOTIDE SEQUENCE [LARGE SCALE GENOMIC DNA]</scope>
</reference>
<keyword evidence="1" id="KW-0689">Ribosomal protein</keyword>
<dbReference type="InterPro" id="IPR000915">
    <property type="entry name" value="60S_ribosomal_eL6"/>
</dbReference>
<gene>
    <name evidence="1" type="ORF">TREES_T100001459</name>
</gene>
<dbReference type="GO" id="GO:0003735">
    <property type="term" value="F:structural constituent of ribosome"/>
    <property type="evidence" value="ECO:0007669"/>
    <property type="project" value="InterPro"/>
</dbReference>
<proteinExistence type="predicted"/>
<dbReference type="Pfam" id="PF01159">
    <property type="entry name" value="Ribosomal_L6e"/>
    <property type="match status" value="1"/>
</dbReference>
<dbReference type="Proteomes" id="UP000011518">
    <property type="component" value="Unassembled WGS sequence"/>
</dbReference>
<protein>
    <submittedName>
        <fullName evidence="1">60S ribosomal protein L6</fullName>
    </submittedName>
</protein>
<evidence type="ECO:0000313" key="2">
    <source>
        <dbReference type="Proteomes" id="UP000011518"/>
    </source>
</evidence>
<organism evidence="1 2">
    <name type="scientific">Tupaia chinensis</name>
    <name type="common">Chinese tree shrew</name>
    <name type="synonym">Tupaia belangeri chinensis</name>
    <dbReference type="NCBI Taxonomy" id="246437"/>
    <lineage>
        <taxon>Eukaryota</taxon>
        <taxon>Metazoa</taxon>
        <taxon>Chordata</taxon>
        <taxon>Craniata</taxon>
        <taxon>Vertebrata</taxon>
        <taxon>Euteleostomi</taxon>
        <taxon>Mammalia</taxon>
        <taxon>Eutheria</taxon>
        <taxon>Euarchontoglires</taxon>
        <taxon>Scandentia</taxon>
        <taxon>Tupaiidae</taxon>
        <taxon>Tupaia</taxon>
    </lineage>
</organism>
<keyword evidence="1" id="KW-0687">Ribonucleoprotein</keyword>